<gene>
    <name evidence="7" type="ORF">BRARA_J01349</name>
</gene>
<dbReference type="PANTHER" id="PTHR12396">
    <property type="entry name" value="METHYL-CPG BINDING PROTEIN, MBD"/>
    <property type="match status" value="1"/>
</dbReference>
<proteinExistence type="predicted"/>
<dbReference type="AlphaFoldDB" id="A0A397XP80"/>
<evidence type="ECO:0000256" key="3">
    <source>
        <dbReference type="ARBA" id="ARBA00023125"/>
    </source>
</evidence>
<comment type="subcellular location">
    <subcellularLocation>
        <location evidence="1">Nucleus</location>
    </subcellularLocation>
</comment>
<dbReference type="Pfam" id="PF01429">
    <property type="entry name" value="MBD"/>
    <property type="match status" value="2"/>
</dbReference>
<dbReference type="EMBL" id="CM010637">
    <property type="protein sequence ID" value="RID41384.1"/>
    <property type="molecule type" value="Genomic_DNA"/>
</dbReference>
<evidence type="ECO:0000256" key="2">
    <source>
        <dbReference type="ARBA" id="ARBA00023015"/>
    </source>
</evidence>
<protein>
    <recommendedName>
        <fullName evidence="6">MBD domain-containing protein</fullName>
    </recommendedName>
</protein>
<keyword evidence="3" id="KW-0238">DNA-binding</keyword>
<accession>A0A397XP80</accession>
<dbReference type="PANTHER" id="PTHR12396:SF38">
    <property type="entry name" value="METHYL-CPG-BINDING DOMAIN-CONTAINING PROTEIN 7"/>
    <property type="match status" value="1"/>
</dbReference>
<evidence type="ECO:0000256" key="1">
    <source>
        <dbReference type="ARBA" id="ARBA00004123"/>
    </source>
</evidence>
<dbReference type="SUPFAM" id="SSF54171">
    <property type="entry name" value="DNA-binding domain"/>
    <property type="match status" value="3"/>
</dbReference>
<dbReference type="Proteomes" id="UP000264353">
    <property type="component" value="Chromosome A10"/>
</dbReference>
<dbReference type="Gene3D" id="3.30.890.10">
    <property type="entry name" value="Methyl-cpg-binding Protein 2, Chain A"/>
    <property type="match status" value="3"/>
</dbReference>
<evidence type="ECO:0000313" key="8">
    <source>
        <dbReference type="Proteomes" id="UP000264353"/>
    </source>
</evidence>
<dbReference type="InterPro" id="IPR001739">
    <property type="entry name" value="Methyl_CpG_DNA-bd"/>
</dbReference>
<keyword evidence="2" id="KW-0805">Transcription regulation</keyword>
<reference evidence="7 8" key="1">
    <citation type="submission" date="2018-06" db="EMBL/GenBank/DDBJ databases">
        <title>WGS assembly of Brassica rapa FPsc.</title>
        <authorList>
            <person name="Bowman J."/>
            <person name="Kohchi T."/>
            <person name="Yamato K."/>
            <person name="Jenkins J."/>
            <person name="Shu S."/>
            <person name="Ishizaki K."/>
            <person name="Yamaoka S."/>
            <person name="Nishihama R."/>
            <person name="Nakamura Y."/>
            <person name="Berger F."/>
            <person name="Adam C."/>
            <person name="Aki S."/>
            <person name="Althoff F."/>
            <person name="Araki T."/>
            <person name="Arteaga-Vazquez M."/>
            <person name="Balasubrmanian S."/>
            <person name="Bauer D."/>
            <person name="Boehm C."/>
            <person name="Briginshaw L."/>
            <person name="Caballero-Perez J."/>
            <person name="Catarino B."/>
            <person name="Chen F."/>
            <person name="Chiyoda S."/>
            <person name="Chovatia M."/>
            <person name="Davies K."/>
            <person name="Delmans M."/>
            <person name="Demura T."/>
            <person name="Dierschke T."/>
            <person name="Dolan L."/>
            <person name="Dorantes-Acosta A."/>
            <person name="Eklund D."/>
            <person name="Florent S."/>
            <person name="Flores-Sandoval E."/>
            <person name="Fujiyama A."/>
            <person name="Fukuzawa H."/>
            <person name="Galik B."/>
            <person name="Grimanelli D."/>
            <person name="Grimwood J."/>
            <person name="Grossniklaus U."/>
            <person name="Hamada T."/>
            <person name="Haseloff J."/>
            <person name="Hetherington A."/>
            <person name="Higo A."/>
            <person name="Hirakawa Y."/>
            <person name="Hundley H."/>
            <person name="Ikeda Y."/>
            <person name="Inoue K."/>
            <person name="Inoue S."/>
            <person name="Ishida S."/>
            <person name="Jia Q."/>
            <person name="Kakita M."/>
            <person name="Kanazawa T."/>
            <person name="Kawai Y."/>
            <person name="Kawashima T."/>
            <person name="Kennedy M."/>
            <person name="Kinose K."/>
            <person name="Kinoshita T."/>
            <person name="Kohara Y."/>
            <person name="Koide E."/>
            <person name="Komatsu K."/>
            <person name="Kopischke S."/>
            <person name="Kubo M."/>
            <person name="Kyozuka J."/>
            <person name="Lagercrantz U."/>
            <person name="Lin S."/>
            <person name="Lindquist E."/>
            <person name="Lipzen A."/>
            <person name="Lu C."/>
            <person name="Luna E."/>
            <person name="Martienssen R."/>
            <person name="Minamino N."/>
            <person name="Mizutani M."/>
            <person name="Mizutani M."/>
            <person name="Mochizuki N."/>
            <person name="Monte I."/>
            <person name="Mosher R."/>
            <person name="Nagasaki H."/>
            <person name="Nakagami H."/>
            <person name="Naramoto S."/>
            <person name="Nishitani K."/>
            <person name="Ohtani M."/>
            <person name="Okamoto T."/>
            <person name="Okumura M."/>
            <person name="Phillips J."/>
            <person name="Pollak B."/>
            <person name="Reinders A."/>
            <person name="Roevekamp M."/>
            <person name="Sano R."/>
            <person name="Sawa S."/>
            <person name="Schmid M."/>
            <person name="Shirakawa M."/>
            <person name="Solano R."/>
            <person name="Spunde A."/>
            <person name="Suetsugu N."/>
            <person name="Sugano S."/>
            <person name="Sugiyama A."/>
            <person name="Sun R."/>
            <person name="Suzuki Y."/>
            <person name="Takenaka M."/>
            <person name="Takezawa D."/>
            <person name="Tomogane H."/>
            <person name="Tsuzuki M."/>
            <person name="Ueda T."/>
            <person name="Umeda M."/>
            <person name="Ward J."/>
            <person name="Watanabe Y."/>
            <person name="Yazaki K."/>
            <person name="Yokoyama R."/>
            <person name="Yoshitake Y."/>
            <person name="Yotsui I."/>
            <person name="Zachgo S."/>
            <person name="Schmutz J."/>
        </authorList>
    </citation>
    <scope>NUCLEOTIDE SEQUENCE [LARGE SCALE GENOMIC DNA]</scope>
    <source>
        <strain evidence="8">cv. B-3</strain>
    </source>
</reference>
<organism evidence="7 8">
    <name type="scientific">Brassica campestris</name>
    <name type="common">Field mustard</name>
    <dbReference type="NCBI Taxonomy" id="3711"/>
    <lineage>
        <taxon>Eukaryota</taxon>
        <taxon>Viridiplantae</taxon>
        <taxon>Streptophyta</taxon>
        <taxon>Embryophyta</taxon>
        <taxon>Tracheophyta</taxon>
        <taxon>Spermatophyta</taxon>
        <taxon>Magnoliopsida</taxon>
        <taxon>eudicotyledons</taxon>
        <taxon>Gunneridae</taxon>
        <taxon>Pentapetalae</taxon>
        <taxon>rosids</taxon>
        <taxon>malvids</taxon>
        <taxon>Brassicales</taxon>
        <taxon>Brassicaceae</taxon>
        <taxon>Brassiceae</taxon>
        <taxon>Brassica</taxon>
    </lineage>
</organism>
<sequence>MKTRSSSSAALVPFVRSPAVHGREALLQIVDPTSSSRKLLPGWTIVKRPRSSSTSRKGSVDTYFVEPGTGREFPSLESVQRHLVGEVHDRRLTLTGHFSNERTRVYEESRTKQDRRRSEYASKGFRLPKGWIVEEFPRLNSYHIDKFYVERKTGYRFRSLVSVERYLKDPGKRADKQPMLIEHHRPRSKGFSLPDGWIVEGKPRSNSSQIDKTYIEPGTGNKFRSLAAVERYLNGTDDSINSMVPSGRLLRYYEPGLMVFFFQILANPNRTGFQTVVVDENPPEKVKWVLNGPGGNMFSALVSGSVVSSSVKQTWSEAFVSLIQDRF</sequence>
<evidence type="ECO:0000256" key="4">
    <source>
        <dbReference type="ARBA" id="ARBA00023163"/>
    </source>
</evidence>
<dbReference type="PROSITE" id="PS50982">
    <property type="entry name" value="MBD"/>
    <property type="match status" value="2"/>
</dbReference>
<feature type="domain" description="MBD" evidence="6">
    <location>
        <begin position="29"/>
        <end position="105"/>
    </location>
</feature>
<dbReference type="GO" id="GO:0003677">
    <property type="term" value="F:DNA binding"/>
    <property type="evidence" value="ECO:0007669"/>
    <property type="project" value="UniProtKB-KW"/>
</dbReference>
<evidence type="ECO:0000313" key="7">
    <source>
        <dbReference type="EMBL" id="RID41384.1"/>
    </source>
</evidence>
<evidence type="ECO:0000259" key="6">
    <source>
        <dbReference type="PROSITE" id="PS50982"/>
    </source>
</evidence>
<dbReference type="GO" id="GO:0005634">
    <property type="term" value="C:nucleus"/>
    <property type="evidence" value="ECO:0007669"/>
    <property type="project" value="UniProtKB-SubCell"/>
</dbReference>
<name>A0A397XP80_BRACM</name>
<evidence type="ECO:0000256" key="5">
    <source>
        <dbReference type="ARBA" id="ARBA00023242"/>
    </source>
</evidence>
<keyword evidence="5" id="KW-0539">Nucleus</keyword>
<dbReference type="InterPro" id="IPR016177">
    <property type="entry name" value="DNA-bd_dom_sf"/>
</dbReference>
<feature type="domain" description="MBD" evidence="6">
    <location>
        <begin position="183"/>
        <end position="258"/>
    </location>
</feature>
<keyword evidence="4" id="KW-0804">Transcription</keyword>